<dbReference type="SUPFAM" id="SSF159006">
    <property type="entry name" value="YopX-like"/>
    <property type="match status" value="1"/>
</dbReference>
<comment type="caution">
    <text evidence="2">The sequence shown here is derived from an EMBL/GenBank/DDBJ whole genome shotgun (WGS) entry which is preliminary data.</text>
</comment>
<dbReference type="Proteomes" id="UP000587880">
    <property type="component" value="Unassembled WGS sequence"/>
</dbReference>
<gene>
    <name evidence="2" type="ORF">HF849_16265</name>
</gene>
<dbReference type="InterPro" id="IPR023385">
    <property type="entry name" value="YopX-like_C"/>
</dbReference>
<feature type="domain" description="YopX protein" evidence="1">
    <location>
        <begin position="6"/>
        <end position="127"/>
    </location>
</feature>
<dbReference type="InterPro" id="IPR019096">
    <property type="entry name" value="YopX_protein"/>
</dbReference>
<name>A0A7X9XQA8_CLOBE</name>
<dbReference type="RefSeq" id="WP_168982488.1">
    <property type="nucleotide sequence ID" value="NZ_JABAGD010000031.1"/>
</dbReference>
<accession>A0A7X9XQA8</accession>
<dbReference type="Pfam" id="PF09643">
    <property type="entry name" value="YopX"/>
    <property type="match status" value="1"/>
</dbReference>
<dbReference type="EMBL" id="JABAGD010000031">
    <property type="protein sequence ID" value="NMF06274.1"/>
    <property type="molecule type" value="Genomic_DNA"/>
</dbReference>
<evidence type="ECO:0000313" key="3">
    <source>
        <dbReference type="Proteomes" id="UP000587880"/>
    </source>
</evidence>
<proteinExistence type="predicted"/>
<dbReference type="AlphaFoldDB" id="A0A7X9XQA8"/>
<reference evidence="2 3" key="1">
    <citation type="submission" date="2020-04" db="EMBL/GenBank/DDBJ databases">
        <authorList>
            <person name="Hitch T.C.A."/>
            <person name="Wylensek D."/>
            <person name="Clavel T."/>
        </authorList>
    </citation>
    <scope>NUCLEOTIDE SEQUENCE [LARGE SCALE GENOMIC DNA]</scope>
    <source>
        <strain evidence="2 3">WB01_NA02</strain>
    </source>
</reference>
<evidence type="ECO:0000313" key="2">
    <source>
        <dbReference type="EMBL" id="NMF06274.1"/>
    </source>
</evidence>
<sequence>MDRVIKFRGKRVDDGQWIYGYLCFIYVDTNKARIYDPISVSSCDVLLETAGEYTGLEDKNGKEVYEGDVIEFQYRRLDGTYITVKSEVQYGAGQFGIMIDGVGTLTDYMSLCDLIGEVGQEFQVTGNKFIYA</sequence>
<organism evidence="2 3">
    <name type="scientific">Clostridium beijerinckii</name>
    <name type="common">Clostridium MP</name>
    <dbReference type="NCBI Taxonomy" id="1520"/>
    <lineage>
        <taxon>Bacteria</taxon>
        <taxon>Bacillati</taxon>
        <taxon>Bacillota</taxon>
        <taxon>Clostridia</taxon>
        <taxon>Eubacteriales</taxon>
        <taxon>Clostridiaceae</taxon>
        <taxon>Clostridium</taxon>
    </lineage>
</organism>
<protein>
    <recommendedName>
        <fullName evidence="1">YopX protein domain-containing protein</fullName>
    </recommendedName>
</protein>
<evidence type="ECO:0000259" key="1">
    <source>
        <dbReference type="Pfam" id="PF09643"/>
    </source>
</evidence>
<dbReference type="Gene3D" id="2.30.30.290">
    <property type="entry name" value="YopX-like domains"/>
    <property type="match status" value="1"/>
</dbReference>